<evidence type="ECO:0000313" key="5">
    <source>
        <dbReference type="Proteomes" id="UP000510660"/>
    </source>
</evidence>
<dbReference type="AlphaFoldDB" id="A0A7H9E8W9"/>
<dbReference type="EMBL" id="CP047415">
    <property type="protein sequence ID" value="QLL73705.1"/>
    <property type="molecule type" value="Genomic_DNA"/>
</dbReference>
<feature type="region of interest" description="Disordered" evidence="3">
    <location>
        <begin position="1"/>
        <end position="36"/>
    </location>
</feature>
<organism evidence="4 5">
    <name type="scientific">Lactobacillus crispatus</name>
    <dbReference type="NCBI Taxonomy" id="47770"/>
    <lineage>
        <taxon>Bacteria</taxon>
        <taxon>Bacillati</taxon>
        <taxon>Bacillota</taxon>
        <taxon>Bacilli</taxon>
        <taxon>Lactobacillales</taxon>
        <taxon>Lactobacillaceae</taxon>
        <taxon>Lactobacillus</taxon>
    </lineage>
</organism>
<dbReference type="HAMAP" id="MF_01103">
    <property type="entry name" value="UPF0291"/>
    <property type="match status" value="1"/>
</dbReference>
<gene>
    <name evidence="4" type="ORF">GTO85_04635</name>
</gene>
<protein>
    <recommendedName>
        <fullName evidence="2">UPF0291 protein GTO85_04635</fullName>
    </recommendedName>
</protein>
<feature type="region of interest" description="Disordered" evidence="3">
    <location>
        <begin position="64"/>
        <end position="87"/>
    </location>
</feature>
<keyword evidence="1 2" id="KW-0963">Cytoplasm</keyword>
<feature type="compositionally biased region" description="Basic residues" evidence="3">
    <location>
        <begin position="77"/>
        <end position="87"/>
    </location>
</feature>
<accession>A0A7H9E8W9</accession>
<evidence type="ECO:0000256" key="1">
    <source>
        <dbReference type="ARBA" id="ARBA00022490"/>
    </source>
</evidence>
<name>A0A7H9E8W9_9LACO</name>
<dbReference type="PANTHER" id="PTHR37300">
    <property type="entry name" value="UPF0291 PROTEIN CBO2609/CLC_2481"/>
    <property type="match status" value="1"/>
</dbReference>
<dbReference type="RefSeq" id="WP_180861978.1">
    <property type="nucleotide sequence ID" value="NZ_CP047415.1"/>
</dbReference>
<dbReference type="Proteomes" id="UP000510660">
    <property type="component" value="Chromosome"/>
</dbReference>
<evidence type="ECO:0000313" key="4">
    <source>
        <dbReference type="EMBL" id="QLL73705.1"/>
    </source>
</evidence>
<sequence length="87" mass="10332">MDNKDAMSKEEKKVTDRINELYHKKEKEGLTPEEEAERKELHKKFLANFRAAFKQDVENMVILDKNGKEVTSERAKRAQRRKGLRKD</sequence>
<dbReference type="InterPro" id="IPR009242">
    <property type="entry name" value="DUF896"/>
</dbReference>
<reference evidence="4 5" key="1">
    <citation type="submission" date="2020-01" db="EMBL/GenBank/DDBJ databases">
        <title>Complete and circular genome sequences of six lactobacillus isolates from horses.</title>
        <authorList>
            <person name="Hassan H.M."/>
        </authorList>
    </citation>
    <scope>NUCLEOTIDE SEQUENCE [LARGE SCALE GENOMIC DNA]</scope>
    <source>
        <strain evidence="4 5">1D</strain>
    </source>
</reference>
<comment type="subcellular location">
    <subcellularLocation>
        <location evidence="2">Cytoplasm</location>
    </subcellularLocation>
</comment>
<dbReference type="PANTHER" id="PTHR37300:SF1">
    <property type="entry name" value="UPF0291 PROTEIN YNZC"/>
    <property type="match status" value="1"/>
</dbReference>
<feature type="compositionally biased region" description="Basic and acidic residues" evidence="3">
    <location>
        <begin position="65"/>
        <end position="76"/>
    </location>
</feature>
<comment type="similarity">
    <text evidence="2">Belongs to the UPF0291 family.</text>
</comment>
<dbReference type="Gene3D" id="1.10.287.540">
    <property type="entry name" value="Helix hairpin bin"/>
    <property type="match status" value="1"/>
</dbReference>
<proteinExistence type="inferred from homology"/>
<evidence type="ECO:0000256" key="3">
    <source>
        <dbReference type="SAM" id="MobiDB-lite"/>
    </source>
</evidence>
<dbReference type="GO" id="GO:0005737">
    <property type="term" value="C:cytoplasm"/>
    <property type="evidence" value="ECO:0007669"/>
    <property type="project" value="UniProtKB-SubCell"/>
</dbReference>
<evidence type="ECO:0000256" key="2">
    <source>
        <dbReference type="HAMAP-Rule" id="MF_01103"/>
    </source>
</evidence>
<dbReference type="SUPFAM" id="SSF158221">
    <property type="entry name" value="YnzC-like"/>
    <property type="match status" value="1"/>
</dbReference>
<dbReference type="Pfam" id="PF05979">
    <property type="entry name" value="DUF896"/>
    <property type="match status" value="1"/>
</dbReference>